<evidence type="ECO:0008006" key="5">
    <source>
        <dbReference type="Google" id="ProtNLM"/>
    </source>
</evidence>
<sequence length="201" mass="21757">MKRSQNDTLHRVRAVQSWLEKAEASFDKESEIKGELNLMLAEAEMKNLRRHRPAHKRLLRWGAIVTALCLVTGGWYLFHQPRQTDLSRPVEASVYGERPKHESGDTADHAAPPAADSQEAAGNSGPDQGTQLSVQSLPQTPTAAASAVVDELAEQPSAPAAGDQETASPAVREEKAVLSDSQLQATVQEARYTLRGTGVAK</sequence>
<accession>A0ABT1SU62</accession>
<dbReference type="Proteomes" id="UP001206692">
    <property type="component" value="Unassembled WGS sequence"/>
</dbReference>
<protein>
    <recommendedName>
        <fullName evidence="5">Preprotein translocase subunit SecG</fullName>
    </recommendedName>
</protein>
<reference evidence="3 4" key="1">
    <citation type="submission" date="2022-06" db="EMBL/GenBank/DDBJ databases">
        <title>Isolation of gut microbiota from human fecal samples.</title>
        <authorList>
            <person name="Pamer E.G."/>
            <person name="Barat B."/>
            <person name="Waligurski E."/>
            <person name="Medina S."/>
            <person name="Paddock L."/>
            <person name="Mostad J."/>
        </authorList>
    </citation>
    <scope>NUCLEOTIDE SEQUENCE [LARGE SCALE GENOMIC DNA]</scope>
    <source>
        <strain evidence="3 4">DFI.1.1</strain>
    </source>
</reference>
<keyword evidence="2" id="KW-0812">Transmembrane</keyword>
<feature type="compositionally biased region" description="Polar residues" evidence="1">
    <location>
        <begin position="125"/>
        <end position="143"/>
    </location>
</feature>
<evidence type="ECO:0000256" key="1">
    <source>
        <dbReference type="SAM" id="MobiDB-lite"/>
    </source>
</evidence>
<evidence type="ECO:0000313" key="4">
    <source>
        <dbReference type="Proteomes" id="UP001206692"/>
    </source>
</evidence>
<evidence type="ECO:0000313" key="3">
    <source>
        <dbReference type="EMBL" id="MCQ5343418.1"/>
    </source>
</evidence>
<gene>
    <name evidence="3" type="ORF">NE675_10360</name>
</gene>
<feature type="transmembrane region" description="Helical" evidence="2">
    <location>
        <begin position="58"/>
        <end position="78"/>
    </location>
</feature>
<proteinExistence type="predicted"/>
<keyword evidence="2" id="KW-1133">Transmembrane helix</keyword>
<keyword evidence="4" id="KW-1185">Reference proteome</keyword>
<feature type="compositionally biased region" description="Basic and acidic residues" evidence="1">
    <location>
        <begin position="97"/>
        <end position="108"/>
    </location>
</feature>
<feature type="region of interest" description="Disordered" evidence="1">
    <location>
        <begin position="93"/>
        <end position="182"/>
    </location>
</feature>
<comment type="caution">
    <text evidence="3">The sequence shown here is derived from an EMBL/GenBank/DDBJ whole genome shotgun (WGS) entry which is preliminary data.</text>
</comment>
<dbReference type="EMBL" id="JANGEW010000022">
    <property type="protein sequence ID" value="MCQ5343418.1"/>
    <property type="molecule type" value="Genomic_DNA"/>
</dbReference>
<organism evidence="3 4">
    <name type="scientific">Megasphaera massiliensis</name>
    <dbReference type="NCBI Taxonomy" id="1232428"/>
    <lineage>
        <taxon>Bacteria</taxon>
        <taxon>Bacillati</taxon>
        <taxon>Bacillota</taxon>
        <taxon>Negativicutes</taxon>
        <taxon>Veillonellales</taxon>
        <taxon>Veillonellaceae</taxon>
        <taxon>Megasphaera</taxon>
    </lineage>
</organism>
<keyword evidence="2" id="KW-0472">Membrane</keyword>
<name>A0ABT1SU62_9FIRM</name>
<dbReference type="RefSeq" id="WP_227163226.1">
    <property type="nucleotide sequence ID" value="NZ_JAJCIO010000023.1"/>
</dbReference>
<evidence type="ECO:0000256" key="2">
    <source>
        <dbReference type="SAM" id="Phobius"/>
    </source>
</evidence>